<keyword evidence="7" id="KW-1185">Reference proteome</keyword>
<evidence type="ECO:0000256" key="5">
    <source>
        <dbReference type="ARBA" id="ARBA00023229"/>
    </source>
</evidence>
<reference evidence="7" key="1">
    <citation type="journal article" date="2020" name="Nat. Commun.">
        <title>Genome assembly of wild tea tree DASZ reveals pedigree and selection history of tea varieties.</title>
        <authorList>
            <person name="Zhang W."/>
            <person name="Zhang Y."/>
            <person name="Qiu H."/>
            <person name="Guo Y."/>
            <person name="Wan H."/>
            <person name="Zhang X."/>
            <person name="Scossa F."/>
            <person name="Alseekh S."/>
            <person name="Zhang Q."/>
            <person name="Wang P."/>
            <person name="Xu L."/>
            <person name="Schmidt M.H."/>
            <person name="Jia X."/>
            <person name="Li D."/>
            <person name="Zhu A."/>
            <person name="Guo F."/>
            <person name="Chen W."/>
            <person name="Ni D."/>
            <person name="Usadel B."/>
            <person name="Fernie A.R."/>
            <person name="Wen W."/>
        </authorList>
    </citation>
    <scope>NUCLEOTIDE SEQUENCE [LARGE SCALE GENOMIC DNA]</scope>
    <source>
        <strain evidence="7">cv. G240</strain>
    </source>
</reference>
<dbReference type="SFLD" id="SFLDS00005">
    <property type="entry name" value="Isoprenoid_Synthase_Type_I"/>
    <property type="match status" value="1"/>
</dbReference>
<organism evidence="6 7">
    <name type="scientific">Camellia sinensis</name>
    <name type="common">Tea plant</name>
    <name type="synonym">Thea sinensis</name>
    <dbReference type="NCBI Taxonomy" id="4442"/>
    <lineage>
        <taxon>Eukaryota</taxon>
        <taxon>Viridiplantae</taxon>
        <taxon>Streptophyta</taxon>
        <taxon>Embryophyta</taxon>
        <taxon>Tracheophyta</taxon>
        <taxon>Spermatophyta</taxon>
        <taxon>Magnoliopsida</taxon>
        <taxon>eudicotyledons</taxon>
        <taxon>Gunneridae</taxon>
        <taxon>Pentapetalae</taxon>
        <taxon>asterids</taxon>
        <taxon>Ericales</taxon>
        <taxon>Theaceae</taxon>
        <taxon>Camellia</taxon>
    </lineage>
</organism>
<dbReference type="InterPro" id="IPR002060">
    <property type="entry name" value="Squ/phyt_synthse"/>
</dbReference>
<dbReference type="GO" id="GO:0051996">
    <property type="term" value="F:squalene synthase [NAD(P)H] activity"/>
    <property type="evidence" value="ECO:0007669"/>
    <property type="project" value="InterPro"/>
</dbReference>
<proteinExistence type="inferred from homology"/>
<dbReference type="InterPro" id="IPR044843">
    <property type="entry name" value="Trans_IPPS_bact-type"/>
</dbReference>
<evidence type="ECO:0000313" key="6">
    <source>
        <dbReference type="EMBL" id="KAF5949490.1"/>
    </source>
</evidence>
<dbReference type="Gene3D" id="1.10.600.10">
    <property type="entry name" value="Farnesyl Diphosphate Synthase"/>
    <property type="match status" value="1"/>
</dbReference>
<evidence type="ECO:0000256" key="2">
    <source>
        <dbReference type="ARBA" id="ARBA00006251"/>
    </source>
</evidence>
<dbReference type="Pfam" id="PF00494">
    <property type="entry name" value="SQS_PSY"/>
    <property type="match status" value="1"/>
</dbReference>
<keyword evidence="4" id="KW-0125">Carotenoid biosynthesis</keyword>
<name>A0A7J7H967_CAMSI</name>
<gene>
    <name evidence="6" type="ORF">HYC85_011483</name>
</gene>
<protein>
    <recommendedName>
        <fullName evidence="3">15-cis-phytoene synthase</fullName>
        <ecNumber evidence="3">2.5.1.32</ecNumber>
    </recommendedName>
</protein>
<dbReference type="Proteomes" id="UP000593564">
    <property type="component" value="Unassembled WGS sequence"/>
</dbReference>
<dbReference type="PANTHER" id="PTHR31480">
    <property type="entry name" value="BIFUNCTIONAL LYCOPENE CYCLASE/PHYTOENE SYNTHASE"/>
    <property type="match status" value="1"/>
</dbReference>
<evidence type="ECO:0000256" key="3">
    <source>
        <dbReference type="ARBA" id="ARBA00012396"/>
    </source>
</evidence>
<dbReference type="SFLD" id="SFLDG01018">
    <property type="entry name" value="Squalene/Phytoene_Synthase_Lik"/>
    <property type="match status" value="1"/>
</dbReference>
<comment type="caution">
    <text evidence="6">The sequence shown here is derived from an EMBL/GenBank/DDBJ whole genome shotgun (WGS) entry which is preliminary data.</text>
</comment>
<dbReference type="GO" id="GO:0004311">
    <property type="term" value="F:geranylgeranyl diphosphate synthase activity"/>
    <property type="evidence" value="ECO:0007669"/>
    <property type="project" value="InterPro"/>
</dbReference>
<comment type="catalytic activity">
    <reaction evidence="1">
        <text>2 (2E,6E,10E)-geranylgeranyl diphosphate = 15-cis-phytoene + 2 diphosphate</text>
        <dbReference type="Rhea" id="RHEA:34475"/>
        <dbReference type="ChEBI" id="CHEBI:27787"/>
        <dbReference type="ChEBI" id="CHEBI:33019"/>
        <dbReference type="ChEBI" id="CHEBI:58756"/>
        <dbReference type="EC" id="2.5.1.32"/>
    </reaction>
</comment>
<accession>A0A7J7H967</accession>
<comment type="similarity">
    <text evidence="2">Belongs to the phytoene/squalene synthase family.</text>
</comment>
<evidence type="ECO:0000256" key="4">
    <source>
        <dbReference type="ARBA" id="ARBA00022746"/>
    </source>
</evidence>
<dbReference type="InterPro" id="IPR033904">
    <property type="entry name" value="Trans_IPPS_HH"/>
</dbReference>
<evidence type="ECO:0000256" key="1">
    <source>
        <dbReference type="ARBA" id="ARBA00001805"/>
    </source>
</evidence>
<dbReference type="SFLD" id="SFLDG01212">
    <property type="entry name" value="Phytoene_synthase_like"/>
    <property type="match status" value="1"/>
</dbReference>
<dbReference type="GO" id="GO:0016117">
    <property type="term" value="P:carotenoid biosynthetic process"/>
    <property type="evidence" value="ECO:0007669"/>
    <property type="project" value="UniProtKB-KW"/>
</dbReference>
<sequence>MMMSSWDLNEAYDRCVEMATKDASSFLLTTSLDSPSTSALSFLIQIVLLNYMNNKSSTVWCRRTDELVDGINGWSTTPEVLDKWEQRLFDLFHGRPSDLYDAALFHTITNYPIDIQLFKDFIEGMRMDLKKSRYENFDELYLYSYHVAGTVALMGVQLMGTSPDSKASPESVYHSALSFAIATQLTDILRDIGEDARMGRIYLPQDELAHAGLSDDDIYRGEVTDEWRNFMRGQIKRARMYSDEGEKLIAELNSDDRWLIWLVTLLNRQILDNIEADDFSFTKKASVGIAKQLVTVVAAHGISLGGGGSSNFVELVKLLCILFPF</sequence>
<reference evidence="6 7" key="2">
    <citation type="submission" date="2020-07" db="EMBL/GenBank/DDBJ databases">
        <title>Genome assembly of wild tea tree DASZ reveals pedigree and selection history of tea varieties.</title>
        <authorList>
            <person name="Zhang W."/>
        </authorList>
    </citation>
    <scope>NUCLEOTIDE SEQUENCE [LARGE SCALE GENOMIC DNA]</scope>
    <source>
        <strain evidence="7">cv. G240</strain>
        <tissue evidence="6">Leaf</tissue>
    </source>
</reference>
<dbReference type="SUPFAM" id="SSF48576">
    <property type="entry name" value="Terpenoid synthases"/>
    <property type="match status" value="1"/>
</dbReference>
<dbReference type="InterPro" id="IPR008949">
    <property type="entry name" value="Isoprenoid_synthase_dom_sf"/>
</dbReference>
<dbReference type="EC" id="2.5.1.32" evidence="3"/>
<dbReference type="CDD" id="cd00683">
    <property type="entry name" value="Trans_IPPS_HH"/>
    <property type="match status" value="1"/>
</dbReference>
<keyword evidence="5" id="KW-0414">Isoprene biosynthesis</keyword>
<dbReference type="EMBL" id="JACBKZ010000005">
    <property type="protein sequence ID" value="KAF5949490.1"/>
    <property type="molecule type" value="Genomic_DNA"/>
</dbReference>
<dbReference type="GO" id="GO:0046905">
    <property type="term" value="F:15-cis-phytoene synthase activity"/>
    <property type="evidence" value="ECO:0007669"/>
    <property type="project" value="UniProtKB-EC"/>
</dbReference>
<evidence type="ECO:0000313" key="7">
    <source>
        <dbReference type="Proteomes" id="UP000593564"/>
    </source>
</evidence>
<dbReference type="AlphaFoldDB" id="A0A7J7H967"/>